<dbReference type="EMBL" id="CADCVS010000172">
    <property type="protein sequence ID" value="CAA9485773.1"/>
    <property type="molecule type" value="Genomic_DNA"/>
</dbReference>
<feature type="non-terminal residue" evidence="2">
    <location>
        <position position="1"/>
    </location>
</feature>
<reference evidence="2" key="1">
    <citation type="submission" date="2020-02" db="EMBL/GenBank/DDBJ databases">
        <authorList>
            <person name="Meier V. D."/>
        </authorList>
    </citation>
    <scope>NUCLEOTIDE SEQUENCE</scope>
    <source>
        <strain evidence="2">AVDCRST_MAG30</strain>
    </source>
</reference>
<organism evidence="2">
    <name type="scientific">uncultured Solirubrobacteraceae bacterium</name>
    <dbReference type="NCBI Taxonomy" id="1162706"/>
    <lineage>
        <taxon>Bacteria</taxon>
        <taxon>Bacillati</taxon>
        <taxon>Actinomycetota</taxon>
        <taxon>Thermoleophilia</taxon>
        <taxon>Solirubrobacterales</taxon>
        <taxon>Solirubrobacteraceae</taxon>
        <taxon>environmental samples</taxon>
    </lineage>
</organism>
<feature type="region of interest" description="Disordered" evidence="1">
    <location>
        <begin position="1"/>
        <end position="295"/>
    </location>
</feature>
<feature type="compositionally biased region" description="Basic and acidic residues" evidence="1">
    <location>
        <begin position="47"/>
        <end position="76"/>
    </location>
</feature>
<feature type="compositionally biased region" description="Basic and acidic residues" evidence="1">
    <location>
        <begin position="13"/>
        <end position="23"/>
    </location>
</feature>
<proteinExistence type="predicted"/>
<feature type="compositionally biased region" description="Basic and acidic residues" evidence="1">
    <location>
        <begin position="249"/>
        <end position="261"/>
    </location>
</feature>
<evidence type="ECO:0000313" key="2">
    <source>
        <dbReference type="EMBL" id="CAA9485773.1"/>
    </source>
</evidence>
<protein>
    <submittedName>
        <fullName evidence="2">Cysteine synthase</fullName>
        <ecNumber evidence="2">2.5.1.47</ecNumber>
    </submittedName>
</protein>
<feature type="compositionally biased region" description="Basic residues" evidence="1">
    <location>
        <begin position="262"/>
        <end position="273"/>
    </location>
</feature>
<feature type="non-terminal residue" evidence="2">
    <location>
        <position position="319"/>
    </location>
</feature>
<dbReference type="AlphaFoldDB" id="A0A6J4S420"/>
<dbReference type="EC" id="2.5.1.47" evidence="2"/>
<feature type="compositionally biased region" description="Basic and acidic residues" evidence="1">
    <location>
        <begin position="114"/>
        <end position="128"/>
    </location>
</feature>
<sequence>GRYPDQHCGPRRAHADGPDDAPRAARCAGRAVRQARDAQPRRLGQGPDRRGDDRGRRARRADRAREDDDRRGDVGQHRHRARVRLRREGLRPPAHPPAGHEPRARGPAAPLRRPLPDHGVDGRDERGGRGRARARRGGRLLDGQAVREPGEPGRPLRGDGSRDLGGARGPRRLPGVRRRHGRDHHRHGSLPQGAQPGSAHRGRRARELARPERRAPRAAQDPGDRRGLRAARPRPLADRRGHPRRRRGRDRDRAPGREPGGRPRRPVLRRRALRRDAGRPARRGRGLADRHRAPRLGRALRLHSVLRARARGLRRRDPL</sequence>
<dbReference type="GO" id="GO:0004124">
    <property type="term" value="F:cysteine synthase activity"/>
    <property type="evidence" value="ECO:0007669"/>
    <property type="project" value="UniProtKB-EC"/>
</dbReference>
<feature type="compositionally biased region" description="Basic residues" evidence="1">
    <location>
        <begin position="169"/>
        <end position="188"/>
    </location>
</feature>
<evidence type="ECO:0000256" key="1">
    <source>
        <dbReference type="SAM" id="MobiDB-lite"/>
    </source>
</evidence>
<keyword evidence="2" id="KW-0808">Transferase</keyword>
<feature type="compositionally biased region" description="Basic residues" evidence="1">
    <location>
        <begin position="129"/>
        <end position="138"/>
    </location>
</feature>
<name>A0A6J4S420_9ACTN</name>
<gene>
    <name evidence="2" type="ORF">AVDCRST_MAG30-1077</name>
</gene>
<accession>A0A6J4S420</accession>
<feature type="compositionally biased region" description="Basic and acidic residues" evidence="1">
    <location>
        <begin position="148"/>
        <end position="162"/>
    </location>
</feature>
<feature type="compositionally biased region" description="Basic and acidic residues" evidence="1">
    <location>
        <begin position="205"/>
        <end position="215"/>
    </location>
</feature>